<dbReference type="GO" id="GO:0016787">
    <property type="term" value="F:hydrolase activity"/>
    <property type="evidence" value="ECO:0007669"/>
    <property type="project" value="UniProtKB-KW"/>
</dbReference>
<keyword evidence="3" id="KW-1185">Reference proteome</keyword>
<comment type="caution">
    <text evidence="2">The sequence shown here is derived from an EMBL/GenBank/DDBJ whole genome shotgun (WGS) entry which is preliminary data.</text>
</comment>
<dbReference type="InterPro" id="IPR010905">
    <property type="entry name" value="Glyco_hydro_88"/>
</dbReference>
<dbReference type="EMBL" id="SNSC02000011">
    <property type="protein sequence ID" value="TID19968.1"/>
    <property type="molecule type" value="Genomic_DNA"/>
</dbReference>
<dbReference type="AlphaFoldDB" id="A0A4Z1PET0"/>
<evidence type="ECO:0000313" key="3">
    <source>
        <dbReference type="Proteomes" id="UP000298493"/>
    </source>
</evidence>
<dbReference type="GO" id="GO:0005975">
    <property type="term" value="P:carbohydrate metabolic process"/>
    <property type="evidence" value="ECO:0007669"/>
    <property type="project" value="InterPro"/>
</dbReference>
<sequence>MPQDAQVIHGLKAADIHESIRLLINNLVNIKDETGHFLLVLPDGRVIDTKGWNDWEWTHGIGLYGLYQYYTLSGSTATLQIIQDWFRKQLALGTTKNINTMSPFLTLAYLYEKTGEQTYLPWLDSWAEWAMHDLERTPCDGMQHATYLTPNTNELWDDTLMMTVLPLAKIGKILNRPTYIEEAKKQFLIHITYLFDPTTGLFFHGWKFDESAPGGIGHNFARARWARGNSWLTMVIPDFIELLDLPEGDFLRAHLLNVLEAQCKALKRYQDANGLWRTLLDVPESEGSYVESSATAGFAYGILKAVRKRYIGKEYEEMGLKAVKAILGKISPEGELLDTSFGTGMGDNLQHYIDIERTSMPFGQAMAMACLVEYLRVFI</sequence>
<dbReference type="InterPro" id="IPR052043">
    <property type="entry name" value="PolySaccharide_Degr_Enz"/>
</dbReference>
<dbReference type="Pfam" id="PF07470">
    <property type="entry name" value="Glyco_hydro_88"/>
    <property type="match status" value="1"/>
</dbReference>
<evidence type="ECO:0000256" key="1">
    <source>
        <dbReference type="ARBA" id="ARBA00022801"/>
    </source>
</evidence>
<dbReference type="InterPro" id="IPR008928">
    <property type="entry name" value="6-hairpin_glycosidase_sf"/>
</dbReference>
<dbReference type="Proteomes" id="UP000298493">
    <property type="component" value="Unassembled WGS sequence"/>
</dbReference>
<name>A0A4Z1PET0_9PEZI</name>
<keyword evidence="1 2" id="KW-0378">Hydrolase</keyword>
<protein>
    <submittedName>
        <fullName evidence="2">Unsaturated rhamnogalacturonyl hydrolase</fullName>
    </submittedName>
</protein>
<dbReference type="PANTHER" id="PTHR33886:SF8">
    <property type="entry name" value="UNSATURATED RHAMNOGALACTURONAN HYDROLASE (EUROFUNG)"/>
    <property type="match status" value="1"/>
</dbReference>
<dbReference type="STRING" id="86259.A0A4Z1PET0"/>
<dbReference type="PANTHER" id="PTHR33886">
    <property type="entry name" value="UNSATURATED RHAMNOGALACTURONAN HYDROLASE (EUROFUNG)"/>
    <property type="match status" value="1"/>
</dbReference>
<dbReference type="Gene3D" id="1.50.10.10">
    <property type="match status" value="1"/>
</dbReference>
<dbReference type="InterPro" id="IPR012341">
    <property type="entry name" value="6hp_glycosidase-like_sf"/>
</dbReference>
<dbReference type="OrthoDB" id="2305845at2759"/>
<accession>A0A4Z1PET0</accession>
<proteinExistence type="predicted"/>
<organism evidence="2 3">
    <name type="scientific">Venturia nashicola</name>
    <dbReference type="NCBI Taxonomy" id="86259"/>
    <lineage>
        <taxon>Eukaryota</taxon>
        <taxon>Fungi</taxon>
        <taxon>Dikarya</taxon>
        <taxon>Ascomycota</taxon>
        <taxon>Pezizomycotina</taxon>
        <taxon>Dothideomycetes</taxon>
        <taxon>Pleosporomycetidae</taxon>
        <taxon>Venturiales</taxon>
        <taxon>Venturiaceae</taxon>
        <taxon>Venturia</taxon>
    </lineage>
</organism>
<gene>
    <name evidence="2" type="ORF">E6O75_ATG07428</name>
</gene>
<dbReference type="SUPFAM" id="SSF48208">
    <property type="entry name" value="Six-hairpin glycosidases"/>
    <property type="match status" value="1"/>
</dbReference>
<reference evidence="2 3" key="1">
    <citation type="submission" date="2019-04" db="EMBL/GenBank/DDBJ databases">
        <title>High contiguity whole genome sequence and gene annotation resource for two Venturia nashicola isolates.</title>
        <authorList>
            <person name="Prokchorchik M."/>
            <person name="Won K."/>
            <person name="Lee Y."/>
            <person name="Choi E.D."/>
            <person name="Segonzac C."/>
            <person name="Sohn K.H."/>
        </authorList>
    </citation>
    <scope>NUCLEOTIDE SEQUENCE [LARGE SCALE GENOMIC DNA]</scope>
    <source>
        <strain evidence="2 3">PRI2</strain>
    </source>
</reference>
<evidence type="ECO:0000313" key="2">
    <source>
        <dbReference type="EMBL" id="TID19968.1"/>
    </source>
</evidence>